<dbReference type="EMBL" id="CAJNJA010092574">
    <property type="protein sequence ID" value="CAE7940893.1"/>
    <property type="molecule type" value="Genomic_DNA"/>
</dbReference>
<feature type="region of interest" description="Disordered" evidence="1">
    <location>
        <begin position="31"/>
        <end position="146"/>
    </location>
</feature>
<gene>
    <name evidence="2" type="ORF">SNEC2469_LOCUS34067</name>
</gene>
<feature type="compositionally biased region" description="Low complexity" evidence="1">
    <location>
        <begin position="183"/>
        <end position="197"/>
    </location>
</feature>
<feature type="compositionally biased region" description="Pro residues" evidence="1">
    <location>
        <begin position="99"/>
        <end position="116"/>
    </location>
</feature>
<protein>
    <submittedName>
        <fullName evidence="2">Uncharacterized protein</fullName>
    </submittedName>
</protein>
<feature type="compositionally biased region" description="Polar residues" evidence="1">
    <location>
        <begin position="31"/>
        <end position="42"/>
    </location>
</feature>
<name>A0A813C8Z6_9DINO</name>
<organism evidence="2 3">
    <name type="scientific">Symbiodinium necroappetens</name>
    <dbReference type="NCBI Taxonomy" id="1628268"/>
    <lineage>
        <taxon>Eukaryota</taxon>
        <taxon>Sar</taxon>
        <taxon>Alveolata</taxon>
        <taxon>Dinophyceae</taxon>
        <taxon>Suessiales</taxon>
        <taxon>Symbiodiniaceae</taxon>
        <taxon>Symbiodinium</taxon>
    </lineage>
</organism>
<keyword evidence="3" id="KW-1185">Reference proteome</keyword>
<evidence type="ECO:0000313" key="2">
    <source>
        <dbReference type="EMBL" id="CAE7940893.1"/>
    </source>
</evidence>
<evidence type="ECO:0000313" key="3">
    <source>
        <dbReference type="Proteomes" id="UP000601435"/>
    </source>
</evidence>
<sequence length="197" mass="21050">VSMFSRDQSGFDLLHQLAGKSDAVASSFQFQDSGILDSSSPTRPRPASQRLNHMGSGHSVRSGNSFRSGASEMVLGPVGEGEQGERSPEHSEAALPSALPSPEPRQPRPLPPPPEVPINVEPRIPEEEGPTPSKLQRRVSASCLADADRPKPMLKRRVSFDEVLYMQHMVPVVPNQIPSPTPGSNASNGSNSSEEAG</sequence>
<dbReference type="Proteomes" id="UP000601435">
    <property type="component" value="Unassembled WGS sequence"/>
</dbReference>
<feature type="compositionally biased region" description="Basic and acidic residues" evidence="1">
    <location>
        <begin position="83"/>
        <end position="92"/>
    </location>
</feature>
<feature type="compositionally biased region" description="Polar residues" evidence="1">
    <location>
        <begin position="59"/>
        <end position="68"/>
    </location>
</feature>
<feature type="non-terminal residue" evidence="2">
    <location>
        <position position="1"/>
    </location>
</feature>
<dbReference type="OrthoDB" id="434140at2759"/>
<reference evidence="2" key="1">
    <citation type="submission" date="2021-02" db="EMBL/GenBank/DDBJ databases">
        <authorList>
            <person name="Dougan E. K."/>
            <person name="Rhodes N."/>
            <person name="Thang M."/>
            <person name="Chan C."/>
        </authorList>
    </citation>
    <scope>NUCLEOTIDE SEQUENCE</scope>
</reference>
<evidence type="ECO:0000256" key="1">
    <source>
        <dbReference type="SAM" id="MobiDB-lite"/>
    </source>
</evidence>
<comment type="caution">
    <text evidence="2">The sequence shown here is derived from an EMBL/GenBank/DDBJ whole genome shotgun (WGS) entry which is preliminary data.</text>
</comment>
<proteinExistence type="predicted"/>
<dbReference type="AlphaFoldDB" id="A0A813C8Z6"/>
<feature type="region of interest" description="Disordered" evidence="1">
    <location>
        <begin position="173"/>
        <end position="197"/>
    </location>
</feature>
<accession>A0A813C8Z6</accession>